<dbReference type="InterPro" id="IPR011907">
    <property type="entry name" value="RNase_III"/>
</dbReference>
<dbReference type="Pfam" id="PF14622">
    <property type="entry name" value="Ribonucleas_3_3"/>
    <property type="match status" value="1"/>
</dbReference>
<evidence type="ECO:0000313" key="9">
    <source>
        <dbReference type="EMBL" id="QDY51663.1"/>
    </source>
</evidence>
<evidence type="ECO:0000256" key="6">
    <source>
        <dbReference type="PROSITE-ProRule" id="PRU00266"/>
    </source>
</evidence>
<evidence type="ECO:0000256" key="2">
    <source>
        <dbReference type="ARBA" id="ARBA00022722"/>
    </source>
</evidence>
<dbReference type="GO" id="GO:0010468">
    <property type="term" value="P:regulation of gene expression"/>
    <property type="evidence" value="ECO:0007669"/>
    <property type="project" value="TreeGrafter"/>
</dbReference>
<evidence type="ECO:0000256" key="5">
    <source>
        <dbReference type="ARBA" id="ARBA00022884"/>
    </source>
</evidence>
<dbReference type="Gene3D" id="3.30.160.20">
    <property type="match status" value="1"/>
</dbReference>
<dbReference type="InterPro" id="IPR014720">
    <property type="entry name" value="dsRBD_dom"/>
</dbReference>
<dbReference type="SUPFAM" id="SSF69065">
    <property type="entry name" value="RNase III domain-like"/>
    <property type="match status" value="1"/>
</dbReference>
<dbReference type="PROSITE" id="PS50142">
    <property type="entry name" value="RNASE_3_2"/>
    <property type="match status" value="1"/>
</dbReference>
<comment type="similarity">
    <text evidence="1">Belongs to the ribonuclease III family.</text>
</comment>
<keyword evidence="3" id="KW-0255">Endonuclease</keyword>
<evidence type="ECO:0000256" key="4">
    <source>
        <dbReference type="ARBA" id="ARBA00022801"/>
    </source>
</evidence>
<reference evidence="9" key="1">
    <citation type="submission" date="2018-11" db="EMBL/GenBank/DDBJ databases">
        <title>A distinct lineage of giant viruses engineers rhodopsin photosystems in predatory marine eukaryotes.</title>
        <authorList>
            <person name="Needham D.M."/>
            <person name="Yoshizawa S."/>
            <person name="Hosaka T."/>
            <person name="Poirier C."/>
            <person name="Choi C.-J."/>
            <person name="Hehenberger E."/>
            <person name="Irwin N.A.T."/>
            <person name="Wilken S."/>
            <person name="Yung C.-M."/>
            <person name="Bachy C."/>
            <person name="Kurihara R."/>
            <person name="Nakajima Y."/>
            <person name="Kojima K."/>
            <person name="Kimura-Someya T."/>
            <person name="Leonard G."/>
            <person name="Malmstrom R.R."/>
            <person name="Mende D."/>
            <person name="Olson D.K."/>
            <person name="Sudo Y."/>
            <person name="Sudek S."/>
            <person name="Richards T.A."/>
            <person name="DeLong E.F."/>
            <person name="Keeling P.J."/>
            <person name="Santoro A.E."/>
            <person name="Shirouzu M."/>
            <person name="Iwasaki W."/>
            <person name="Worden A.Z."/>
        </authorList>
    </citation>
    <scope>NUCLEOTIDE SEQUENCE</scope>
</reference>
<dbReference type="InterPro" id="IPR036389">
    <property type="entry name" value="RNase_III_sf"/>
</dbReference>
<feature type="domain" description="DRBM" evidence="7">
    <location>
        <begin position="213"/>
        <end position="283"/>
    </location>
</feature>
<keyword evidence="5 6" id="KW-0694">RNA-binding</keyword>
<accession>A0A5B8HVM9</accession>
<evidence type="ECO:0000259" key="8">
    <source>
        <dbReference type="PROSITE" id="PS50142"/>
    </source>
</evidence>
<gene>
    <name evidence="9" type="ORF">1_48</name>
</gene>
<protein>
    <submittedName>
        <fullName evidence="9">Uncharacterized protein</fullName>
    </submittedName>
</protein>
<feature type="domain" description="RNase III" evidence="8">
    <location>
        <begin position="24"/>
        <end position="170"/>
    </location>
</feature>
<keyword evidence="2" id="KW-0540">Nuclease</keyword>
<name>A0A5B8HVM9_9VIRU</name>
<dbReference type="PROSITE" id="PS00517">
    <property type="entry name" value="RNASE_3_1"/>
    <property type="match status" value="1"/>
</dbReference>
<dbReference type="HAMAP" id="MF_00104">
    <property type="entry name" value="RNase_III"/>
    <property type="match status" value="1"/>
</dbReference>
<dbReference type="CDD" id="cd10845">
    <property type="entry name" value="DSRM_RNAse_III_family"/>
    <property type="match status" value="1"/>
</dbReference>
<dbReference type="PANTHER" id="PTHR11207">
    <property type="entry name" value="RIBONUCLEASE III"/>
    <property type="match status" value="1"/>
</dbReference>
<evidence type="ECO:0000256" key="1">
    <source>
        <dbReference type="ARBA" id="ARBA00010183"/>
    </source>
</evidence>
<dbReference type="GO" id="GO:0006364">
    <property type="term" value="P:rRNA processing"/>
    <property type="evidence" value="ECO:0007669"/>
    <property type="project" value="InterPro"/>
</dbReference>
<dbReference type="SMART" id="SM00535">
    <property type="entry name" value="RIBOc"/>
    <property type="match status" value="1"/>
</dbReference>
<dbReference type="GO" id="GO:0003725">
    <property type="term" value="F:double-stranded RNA binding"/>
    <property type="evidence" value="ECO:0007669"/>
    <property type="project" value="TreeGrafter"/>
</dbReference>
<organism evidence="9">
    <name type="scientific">Mimiviridae sp. ChoanoV1</name>
    <dbReference type="NCBI Taxonomy" id="2596887"/>
    <lineage>
        <taxon>Viruses</taxon>
        <taxon>Varidnaviria</taxon>
        <taxon>Bamfordvirae</taxon>
        <taxon>Nucleocytoviricota</taxon>
        <taxon>Megaviricetes</taxon>
        <taxon>Imitervirales</taxon>
        <taxon>Schizomimiviridae</taxon>
    </lineage>
</organism>
<dbReference type="Pfam" id="PF00035">
    <property type="entry name" value="dsrm"/>
    <property type="match status" value="1"/>
</dbReference>
<dbReference type="InterPro" id="IPR000999">
    <property type="entry name" value="RNase_III_dom"/>
</dbReference>
<dbReference type="EMBL" id="MK250085">
    <property type="protein sequence ID" value="QDY51663.1"/>
    <property type="molecule type" value="Genomic_DNA"/>
</dbReference>
<evidence type="ECO:0000256" key="3">
    <source>
        <dbReference type="ARBA" id="ARBA00022759"/>
    </source>
</evidence>
<sequence length="286" mass="33422">MENNEIIKLNPYNTNNKLITEEEVIEILKKFGIEEKITNLEIFQRAFIHKSYIKKENKDDVELEEKPEKCLELQDVSNERLEYLGDAILSATIASYLYERFPNEEEGFMTRIRTKLVNGEMLGSLAGKMELNKYLVISRHVEEKCGGRTSVKILEDIFESFIGALYLDFNEEELEHPRLDFYSGLGFQICQVFIINIIEKFVDFSDLILNDYNYKDQLMRYFQQKFKHTPKYKEVLIEGPPNNRSFTMCVMKNDGEILAYGKEKSKKKAEQLASKNALVNMGVIEE</sequence>
<dbReference type="CDD" id="cd00593">
    <property type="entry name" value="RIBOc"/>
    <property type="match status" value="1"/>
</dbReference>
<dbReference type="GO" id="GO:0004525">
    <property type="term" value="F:ribonuclease III activity"/>
    <property type="evidence" value="ECO:0007669"/>
    <property type="project" value="InterPro"/>
</dbReference>
<dbReference type="PANTHER" id="PTHR11207:SF0">
    <property type="entry name" value="RIBONUCLEASE 3"/>
    <property type="match status" value="1"/>
</dbReference>
<proteinExistence type="inferred from homology"/>
<dbReference type="PROSITE" id="PS50137">
    <property type="entry name" value="DS_RBD"/>
    <property type="match status" value="1"/>
</dbReference>
<keyword evidence="4" id="KW-0378">Hydrolase</keyword>
<dbReference type="SMART" id="SM00358">
    <property type="entry name" value="DSRM"/>
    <property type="match status" value="1"/>
</dbReference>
<dbReference type="SUPFAM" id="SSF54768">
    <property type="entry name" value="dsRNA-binding domain-like"/>
    <property type="match status" value="1"/>
</dbReference>
<evidence type="ECO:0000259" key="7">
    <source>
        <dbReference type="PROSITE" id="PS50137"/>
    </source>
</evidence>
<dbReference type="Gene3D" id="1.10.1520.10">
    <property type="entry name" value="Ribonuclease III domain"/>
    <property type="match status" value="1"/>
</dbReference>